<accession>A0A4R4DX34</accession>
<evidence type="ECO:0000313" key="2">
    <source>
        <dbReference type="EMBL" id="TCZ66091.1"/>
    </source>
</evidence>
<dbReference type="AlphaFoldDB" id="A0A4R4DX34"/>
<dbReference type="EMBL" id="SKBM01000002">
    <property type="protein sequence ID" value="TCZ66091.1"/>
    <property type="molecule type" value="Genomic_DNA"/>
</dbReference>
<evidence type="ECO:0000256" key="1">
    <source>
        <dbReference type="SAM" id="MobiDB-lite"/>
    </source>
</evidence>
<comment type="caution">
    <text evidence="2">The sequence shown here is derived from an EMBL/GenBank/DDBJ whole genome shotgun (WGS) entry which is preliminary data.</text>
</comment>
<feature type="compositionally biased region" description="Polar residues" evidence="1">
    <location>
        <begin position="1"/>
        <end position="13"/>
    </location>
</feature>
<evidence type="ECO:0000313" key="3">
    <source>
        <dbReference type="Proteomes" id="UP000295023"/>
    </source>
</evidence>
<gene>
    <name evidence="2" type="ORF">EXY23_03170</name>
</gene>
<name>A0A4R4DX34_9PROT</name>
<keyword evidence="3" id="KW-1185">Reference proteome</keyword>
<protein>
    <submittedName>
        <fullName evidence="2">Uncharacterized protein</fullName>
    </submittedName>
</protein>
<proteinExistence type="predicted"/>
<dbReference type="OrthoDB" id="9803878at2"/>
<dbReference type="Proteomes" id="UP000295023">
    <property type="component" value="Unassembled WGS sequence"/>
</dbReference>
<sequence>MDSHGNARTTSQGRMPMVERPRNGWSLAEAARAAEVCARTVRTWRDRHAAEAPGCHGAVTPWCCDPSTLSANLPAT</sequence>
<feature type="region of interest" description="Disordered" evidence="1">
    <location>
        <begin position="1"/>
        <end position="21"/>
    </location>
</feature>
<organism evidence="2 3">
    <name type="scientific">Roseicella aquatilis</name>
    <dbReference type="NCBI Taxonomy" id="2527868"/>
    <lineage>
        <taxon>Bacteria</taxon>
        <taxon>Pseudomonadati</taxon>
        <taxon>Pseudomonadota</taxon>
        <taxon>Alphaproteobacteria</taxon>
        <taxon>Acetobacterales</taxon>
        <taxon>Roseomonadaceae</taxon>
        <taxon>Roseicella</taxon>
    </lineage>
</organism>
<reference evidence="2 3" key="1">
    <citation type="submission" date="2019-03" db="EMBL/GenBank/DDBJ databases">
        <title>Paracraurococcus aquatilis NE82 genome sequence.</title>
        <authorList>
            <person name="Zhao Y."/>
            <person name="Du Z."/>
        </authorList>
    </citation>
    <scope>NUCLEOTIDE SEQUENCE [LARGE SCALE GENOMIC DNA]</scope>
    <source>
        <strain evidence="2 3">NE82</strain>
    </source>
</reference>